<evidence type="ECO:0000256" key="7">
    <source>
        <dbReference type="ARBA" id="ARBA00022792"/>
    </source>
</evidence>
<evidence type="ECO:0000256" key="20">
    <source>
        <dbReference type="SAM" id="MobiDB-lite"/>
    </source>
</evidence>
<evidence type="ECO:0000256" key="4">
    <source>
        <dbReference type="ARBA" id="ARBA00022692"/>
    </source>
</evidence>
<evidence type="ECO:0000256" key="2">
    <source>
        <dbReference type="ARBA" id="ARBA00004569"/>
    </source>
</evidence>
<dbReference type="InterPro" id="IPR045063">
    <property type="entry name" value="Dynamin_N"/>
</dbReference>
<evidence type="ECO:0000313" key="23">
    <source>
        <dbReference type="EnsemblMetazoa" id="KAF7492867.1"/>
    </source>
</evidence>
<dbReference type="GO" id="GO:0000266">
    <property type="term" value="P:mitochondrial fission"/>
    <property type="evidence" value="ECO:0007669"/>
    <property type="project" value="TreeGrafter"/>
</dbReference>
<feature type="coiled-coil region" evidence="19">
    <location>
        <begin position="892"/>
        <end position="951"/>
    </location>
</feature>
<dbReference type="AlphaFoldDB" id="A0A834VCV4"/>
<evidence type="ECO:0000256" key="16">
    <source>
        <dbReference type="ARBA" id="ARBA00023157"/>
    </source>
</evidence>
<keyword evidence="15" id="KW-0472">Membrane</keyword>
<evidence type="ECO:0000256" key="19">
    <source>
        <dbReference type="SAM" id="Coils"/>
    </source>
</evidence>
<dbReference type="GO" id="GO:0005874">
    <property type="term" value="C:microtubule"/>
    <property type="evidence" value="ECO:0007669"/>
    <property type="project" value="TreeGrafter"/>
</dbReference>
<reference evidence="23" key="3">
    <citation type="submission" date="2022-06" db="UniProtKB">
        <authorList>
            <consortium name="EnsemblMetazoa"/>
        </authorList>
    </citation>
    <scope>IDENTIFICATION</scope>
</reference>
<dbReference type="GO" id="GO:0005525">
    <property type="term" value="F:GTP binding"/>
    <property type="evidence" value="ECO:0007669"/>
    <property type="project" value="UniProtKB-KW"/>
</dbReference>
<dbReference type="EMBL" id="WVUK01000056">
    <property type="protein sequence ID" value="KAF7492867.1"/>
    <property type="molecule type" value="Genomic_DNA"/>
</dbReference>
<keyword evidence="7" id="KW-0999">Mitochondrion inner membrane</keyword>
<reference evidence="22" key="2">
    <citation type="submission" date="2020-01" db="EMBL/GenBank/DDBJ databases">
        <authorList>
            <person name="Korhonen P.K.K."/>
            <person name="Guangxu M.G."/>
            <person name="Wang T.W."/>
            <person name="Stroehlein A.J.S."/>
            <person name="Young N.D."/>
            <person name="Ang C.-S.A."/>
            <person name="Fernando D.W.F."/>
            <person name="Lu H.L."/>
            <person name="Taylor S.T."/>
            <person name="Ehtesham M.E.M."/>
            <person name="Najaraj S.H.N."/>
            <person name="Harsha G.H.G."/>
            <person name="Madugundu A.M."/>
            <person name="Renuse S.R."/>
            <person name="Holt D.H."/>
            <person name="Pandey A.P."/>
            <person name="Papenfuss A.P."/>
            <person name="Gasser R.B.G."/>
            <person name="Fischer K.F."/>
        </authorList>
    </citation>
    <scope>NUCLEOTIDE SEQUENCE</scope>
    <source>
        <strain evidence="22">SSS_KF_BRIS2020</strain>
    </source>
</reference>
<feature type="domain" description="Dynamin-type G" evidence="21">
    <location>
        <begin position="264"/>
        <end position="540"/>
    </location>
</feature>
<evidence type="ECO:0000256" key="8">
    <source>
        <dbReference type="ARBA" id="ARBA00022801"/>
    </source>
</evidence>
<keyword evidence="24" id="KW-1185">Reference proteome</keyword>
<evidence type="ECO:0000256" key="13">
    <source>
        <dbReference type="ARBA" id="ARBA00023128"/>
    </source>
</evidence>
<evidence type="ECO:0000256" key="9">
    <source>
        <dbReference type="ARBA" id="ARBA00022946"/>
    </source>
</evidence>
<dbReference type="InterPro" id="IPR030381">
    <property type="entry name" value="G_DYNAMIN_dom"/>
</dbReference>
<dbReference type="Gene3D" id="3.40.50.300">
    <property type="entry name" value="P-loop containing nucleotide triphosphate hydrolases"/>
    <property type="match status" value="1"/>
</dbReference>
<dbReference type="GO" id="GO:0003924">
    <property type="term" value="F:GTPase activity"/>
    <property type="evidence" value="ECO:0007669"/>
    <property type="project" value="InterPro"/>
</dbReference>
<dbReference type="GO" id="GO:0008289">
    <property type="term" value="F:lipid binding"/>
    <property type="evidence" value="ECO:0007669"/>
    <property type="project" value="UniProtKB-KW"/>
</dbReference>
<dbReference type="GO" id="GO:0005758">
    <property type="term" value="C:mitochondrial intermembrane space"/>
    <property type="evidence" value="ECO:0007669"/>
    <property type="project" value="UniProtKB-SubCell"/>
</dbReference>
<comment type="subcellular location">
    <subcellularLocation>
        <location evidence="1">Mitochondrion inner membrane</location>
        <topology evidence="1">Single-pass membrane protein</topology>
    </subcellularLocation>
    <subcellularLocation>
        <location evidence="2">Mitochondrion intermembrane space</location>
    </subcellularLocation>
</comment>
<dbReference type="GO" id="GO:0005743">
    <property type="term" value="C:mitochondrial inner membrane"/>
    <property type="evidence" value="ECO:0007669"/>
    <property type="project" value="UniProtKB-SubCell"/>
</dbReference>
<evidence type="ECO:0000256" key="11">
    <source>
        <dbReference type="ARBA" id="ARBA00023054"/>
    </source>
</evidence>
<organism evidence="22">
    <name type="scientific">Sarcoptes scabiei</name>
    <name type="common">Itch mite</name>
    <name type="synonym">Acarus scabiei</name>
    <dbReference type="NCBI Taxonomy" id="52283"/>
    <lineage>
        <taxon>Eukaryota</taxon>
        <taxon>Metazoa</taxon>
        <taxon>Ecdysozoa</taxon>
        <taxon>Arthropoda</taxon>
        <taxon>Chelicerata</taxon>
        <taxon>Arachnida</taxon>
        <taxon>Acari</taxon>
        <taxon>Acariformes</taxon>
        <taxon>Sarcoptiformes</taxon>
        <taxon>Astigmata</taxon>
        <taxon>Psoroptidia</taxon>
        <taxon>Sarcoptoidea</taxon>
        <taxon>Sarcoptidae</taxon>
        <taxon>Sarcoptinae</taxon>
        <taxon>Sarcoptes</taxon>
    </lineage>
</organism>
<evidence type="ECO:0000256" key="1">
    <source>
        <dbReference type="ARBA" id="ARBA00004434"/>
    </source>
</evidence>
<dbReference type="GO" id="GO:0048312">
    <property type="term" value="P:intracellular distribution of mitochondria"/>
    <property type="evidence" value="ECO:0007669"/>
    <property type="project" value="TreeGrafter"/>
</dbReference>
<evidence type="ECO:0000256" key="15">
    <source>
        <dbReference type="ARBA" id="ARBA00023136"/>
    </source>
</evidence>
<dbReference type="Proteomes" id="UP000070412">
    <property type="component" value="Unassembled WGS sequence"/>
</dbReference>
<comment type="catalytic activity">
    <reaction evidence="18">
        <text>GTP + H2O = GDP + phosphate + H(+)</text>
        <dbReference type="Rhea" id="RHEA:19669"/>
        <dbReference type="ChEBI" id="CHEBI:15377"/>
        <dbReference type="ChEBI" id="CHEBI:15378"/>
        <dbReference type="ChEBI" id="CHEBI:37565"/>
        <dbReference type="ChEBI" id="CHEBI:43474"/>
        <dbReference type="ChEBI" id="CHEBI:58189"/>
        <dbReference type="EC" id="3.6.5.5"/>
    </reaction>
</comment>
<dbReference type="EnsemblMetazoa" id="SSS_5391s_mrna">
    <property type="protein sequence ID" value="KAF7492867.1"/>
    <property type="gene ID" value="SSS_5391"/>
</dbReference>
<dbReference type="PRINTS" id="PR00195">
    <property type="entry name" value="DYNAMIN"/>
</dbReference>
<reference evidence="24" key="1">
    <citation type="journal article" date="2020" name="PLoS Negl. Trop. Dis.">
        <title>High-quality nuclear genome for Sarcoptes scabiei-A critical resource for a neglected parasite.</title>
        <authorList>
            <person name="Korhonen P.K."/>
            <person name="Gasser R.B."/>
            <person name="Ma G."/>
            <person name="Wang T."/>
            <person name="Stroehlein A.J."/>
            <person name="Young N.D."/>
            <person name="Ang C.S."/>
            <person name="Fernando D.D."/>
            <person name="Lu H.C."/>
            <person name="Taylor S."/>
            <person name="Reynolds S.L."/>
            <person name="Mofiz E."/>
            <person name="Najaraj S.H."/>
            <person name="Gowda H."/>
            <person name="Madugundu A."/>
            <person name="Renuse S."/>
            <person name="Holt D."/>
            <person name="Pandey A."/>
            <person name="Papenfuss A.T."/>
            <person name="Fischer K."/>
        </authorList>
    </citation>
    <scope>NUCLEOTIDE SEQUENCE [LARGE SCALE GENOMIC DNA]</scope>
</reference>
<dbReference type="SMART" id="SM00053">
    <property type="entry name" value="DYNc"/>
    <property type="match status" value="1"/>
</dbReference>
<dbReference type="Pfam" id="PF19434">
    <property type="entry name" value="OPA1_C"/>
    <property type="match status" value="1"/>
</dbReference>
<keyword evidence="5" id="KW-0053">Apoptosis</keyword>
<evidence type="ECO:0000256" key="14">
    <source>
        <dbReference type="ARBA" id="ARBA00023134"/>
    </source>
</evidence>
<feature type="region of interest" description="Disordered" evidence="20">
    <location>
        <begin position="169"/>
        <end position="188"/>
    </location>
</feature>
<dbReference type="Pfam" id="PF00350">
    <property type="entry name" value="Dynamin_N"/>
    <property type="match status" value="1"/>
</dbReference>
<dbReference type="CDD" id="cd08771">
    <property type="entry name" value="DLP_1"/>
    <property type="match status" value="1"/>
</dbReference>
<dbReference type="GO" id="GO:0016559">
    <property type="term" value="P:peroxisome fission"/>
    <property type="evidence" value="ECO:0007669"/>
    <property type="project" value="TreeGrafter"/>
</dbReference>
<evidence type="ECO:0000313" key="24">
    <source>
        <dbReference type="Proteomes" id="UP000070412"/>
    </source>
</evidence>
<evidence type="ECO:0000256" key="12">
    <source>
        <dbReference type="ARBA" id="ARBA00023121"/>
    </source>
</evidence>
<dbReference type="GO" id="GO:0006915">
    <property type="term" value="P:apoptotic process"/>
    <property type="evidence" value="ECO:0007669"/>
    <property type="project" value="UniProtKB-KW"/>
</dbReference>
<dbReference type="GO" id="GO:0008017">
    <property type="term" value="F:microtubule binding"/>
    <property type="evidence" value="ECO:0007669"/>
    <property type="project" value="TreeGrafter"/>
</dbReference>
<accession>A0A834VCV4</accession>
<dbReference type="GO" id="GO:0006897">
    <property type="term" value="P:endocytosis"/>
    <property type="evidence" value="ECO:0007669"/>
    <property type="project" value="TreeGrafter"/>
</dbReference>
<evidence type="ECO:0000256" key="10">
    <source>
        <dbReference type="ARBA" id="ARBA00022989"/>
    </source>
</evidence>
<evidence type="ECO:0000313" key="22">
    <source>
        <dbReference type="EMBL" id="KAF7492867.1"/>
    </source>
</evidence>
<dbReference type="OrthoDB" id="415706at2759"/>
<keyword evidence="10" id="KW-1133">Transmembrane helix</keyword>
<dbReference type="PROSITE" id="PS51718">
    <property type="entry name" value="G_DYNAMIN_2"/>
    <property type="match status" value="1"/>
</dbReference>
<keyword evidence="9" id="KW-0809">Transit peptide</keyword>
<dbReference type="GO" id="GO:0008053">
    <property type="term" value="P:mitochondrial fusion"/>
    <property type="evidence" value="ECO:0007669"/>
    <property type="project" value="TreeGrafter"/>
</dbReference>
<evidence type="ECO:0000259" key="21">
    <source>
        <dbReference type="PROSITE" id="PS51718"/>
    </source>
</evidence>
<dbReference type="InterPro" id="IPR027417">
    <property type="entry name" value="P-loop_NTPase"/>
</dbReference>
<keyword evidence="11 19" id="KW-0175">Coiled coil</keyword>
<dbReference type="InterPro" id="IPR022812">
    <property type="entry name" value="Dynamin"/>
</dbReference>
<evidence type="ECO:0000256" key="18">
    <source>
        <dbReference type="ARBA" id="ARBA00048040"/>
    </source>
</evidence>
<gene>
    <name evidence="22" type="ORF">SSS_5391</name>
</gene>
<name>A0A834VCV4_SARSC</name>
<dbReference type="PANTHER" id="PTHR11566">
    <property type="entry name" value="DYNAMIN"/>
    <property type="match status" value="1"/>
</dbReference>
<dbReference type="InterPro" id="IPR001401">
    <property type="entry name" value="Dynamin_GTPase"/>
</dbReference>
<dbReference type="SUPFAM" id="SSF52540">
    <property type="entry name" value="P-loop containing nucleoside triphosphate hydrolases"/>
    <property type="match status" value="1"/>
</dbReference>
<keyword evidence="14" id="KW-0342">GTP-binding</keyword>
<dbReference type="InterPro" id="IPR045817">
    <property type="entry name" value="OPA1_C"/>
</dbReference>
<evidence type="ECO:0000256" key="6">
    <source>
        <dbReference type="ARBA" id="ARBA00022741"/>
    </source>
</evidence>
<dbReference type="PANTHER" id="PTHR11566:SF67">
    <property type="entry name" value="DYNAMIN-LIKE 120 KDA PROTEIN, MITOCHONDRIAL"/>
    <property type="match status" value="1"/>
</dbReference>
<evidence type="ECO:0000256" key="17">
    <source>
        <dbReference type="ARBA" id="ARBA00044791"/>
    </source>
</evidence>
<keyword evidence="6" id="KW-0547">Nucleotide-binding</keyword>
<protein>
    <recommendedName>
        <fullName evidence="17">Dynamin-like GTPase OPA1, mitochondrial</fullName>
        <ecNumber evidence="3">3.6.5.5</ecNumber>
    </recommendedName>
</protein>
<keyword evidence="13" id="KW-0496">Mitochondrion</keyword>
<proteinExistence type="predicted"/>
<keyword evidence="12" id="KW-0446">Lipid-binding</keyword>
<keyword evidence="8" id="KW-0378">Hydrolase</keyword>
<evidence type="ECO:0000256" key="3">
    <source>
        <dbReference type="ARBA" id="ARBA00011980"/>
    </source>
</evidence>
<sequence>MLSSKRSLFLVSSASRYRNLLALNSKINRNNWLIIQNRSFISMVGVLRSVLKIRYIILGSAVGGGIHVNNKYNEFKDKLPSFDWIKDLIPDPDKQSILRNSLINLKEKISEAKILDSLALNAEETIKQFRELLQEKRNKEILFLSENGLDQARNSIDSSLKSTVVAEIKNPFSKETPPKQSSNDVEEKERIEKLQQELINIQNKYQREIERLENENRILRKSLLLKSNDSQASEKLKKVNKTLIDLYSDVLDELNEFDSNYNTQDHLPRVVVVGDQSAGKTSVLEMTAQARIFPRGAGEMMTRSPVKVTLKEGPYHIARFKNNDREFDLTKETELSDLRSEIETRMKSKIKNGQTVSKDVISLTVEGPGIPRMVLIDLPGVISTVTNEMASDTKQSIEEITKYYMGNPNAIILCVQDGSIDAERSIVTDLVSQVDPQGKRTIFVMTKIDQAEQNLSDPQRLKKILEGRLFPMKALGYFAVVTGRGGKDDSIDSIKDYEESFFKNSKLCKQGILNASQCTTQNLSFAVSDCFWKMVKSSVEQQADLYKARKFNLETEWKNTFSKYRELDRDELFEIGKNQILDQIIKLSNFNEIHWENLFFNNLNESFKNEIFERIYLPCAVRADTENFNVLVDINLKSWIDNYLPKKTVEVGWQVLSEQFWNILIDKKTSQSNSQLKELENDEFLYRNLKIAVAETILKNHHWDPKAVDVLKLLQMNSCEDRIISHKEKWKESAKYWQNLIMDRMIATDNKLKDLIGPDWMDRWINWSQRTPEQKINVNIKNELEKIINTNTNQNNIKTNLEPEDIVLIKKNLKTQRIDATDENINLVWERMYTQYFLRNLLARAKECEKQYALHIYGGVESDISCDDVVFFYRIRHILQASSKALRQQTTNTEIQRLNRELKMTLDDFNQDLQIKSTLLTGKRVNLAEELKKVRRIQEKLEEFIAALNKEK</sequence>
<keyword evidence="4" id="KW-0812">Transmembrane</keyword>
<keyword evidence="16" id="KW-1015">Disulfide bond</keyword>
<dbReference type="EC" id="3.6.5.5" evidence="3"/>
<evidence type="ECO:0000256" key="5">
    <source>
        <dbReference type="ARBA" id="ARBA00022703"/>
    </source>
</evidence>
<dbReference type="FunFam" id="3.40.50.300:FF:000171">
    <property type="entry name" value="Dynamin-like 120 kDa protein, mitochondrial"/>
    <property type="match status" value="1"/>
</dbReference>